<dbReference type="PRINTS" id="PR00744">
    <property type="entry name" value="GLHYDRLASE37"/>
</dbReference>
<dbReference type="NCBIfam" id="NF009773">
    <property type="entry name" value="PRK13270.1"/>
    <property type="match status" value="1"/>
</dbReference>
<dbReference type="eggNOG" id="COG1626">
    <property type="taxonomic scope" value="Bacteria"/>
</dbReference>
<keyword evidence="2" id="KW-0326">Glycosidase</keyword>
<dbReference type="PROSITE" id="PS00928">
    <property type="entry name" value="TREHALASE_2"/>
    <property type="match status" value="1"/>
</dbReference>
<reference evidence="4 5" key="1">
    <citation type="journal article" date="2013" name="Genome Announc.">
        <title>Draft Genome Sequence of Sphingobium ummariense Strain RL-3, a Hexachlorocyclohexane-Degrading Bacterium.</title>
        <authorList>
            <person name="Kohli P."/>
            <person name="Dua A."/>
            <person name="Sangwan N."/>
            <person name="Oldach P."/>
            <person name="Khurana J.P."/>
            <person name="Lal R."/>
        </authorList>
    </citation>
    <scope>NUCLEOTIDE SEQUENCE [LARGE SCALE GENOMIC DNA]</scope>
    <source>
        <strain evidence="4 5">RL-3</strain>
    </source>
</reference>
<dbReference type="NCBIfam" id="NF009774">
    <property type="entry name" value="PRK13271.1"/>
    <property type="match status" value="1"/>
</dbReference>
<proteinExistence type="predicted"/>
<dbReference type="PATRIC" id="fig|1346791.3.peg.48"/>
<accession>T0J812</accession>
<dbReference type="STRING" id="1346791.M529_00305"/>
<gene>
    <name evidence="4" type="ORF">M529_00305</name>
</gene>
<name>T0J812_9SPHN</name>
<dbReference type="Pfam" id="PF01204">
    <property type="entry name" value="Trehalase"/>
    <property type="match status" value="1"/>
</dbReference>
<dbReference type="InterPro" id="IPR001661">
    <property type="entry name" value="Glyco_hydro_37"/>
</dbReference>
<dbReference type="InterPro" id="IPR012341">
    <property type="entry name" value="6hp_glycosidase-like_sf"/>
</dbReference>
<evidence type="ECO:0000256" key="2">
    <source>
        <dbReference type="ARBA" id="ARBA00023295"/>
    </source>
</evidence>
<feature type="chain" id="PRO_5004565635" description="Trehalase" evidence="3">
    <location>
        <begin position="51"/>
        <end position="547"/>
    </location>
</feature>
<keyword evidence="5" id="KW-1185">Reference proteome</keyword>
<evidence type="ECO:0008006" key="6">
    <source>
        <dbReference type="Google" id="ProtNLM"/>
    </source>
</evidence>
<keyword evidence="3" id="KW-0732">Signal</keyword>
<dbReference type="SUPFAM" id="SSF48208">
    <property type="entry name" value="Six-hairpin glycosidases"/>
    <property type="match status" value="1"/>
</dbReference>
<keyword evidence="1" id="KW-0378">Hydrolase</keyword>
<evidence type="ECO:0000256" key="1">
    <source>
        <dbReference type="ARBA" id="ARBA00022801"/>
    </source>
</evidence>
<dbReference type="GO" id="GO:0004555">
    <property type="term" value="F:alpha,alpha-trehalase activity"/>
    <property type="evidence" value="ECO:0007669"/>
    <property type="project" value="InterPro"/>
</dbReference>
<dbReference type="InterPro" id="IPR008928">
    <property type="entry name" value="6-hairpin_glycosidase_sf"/>
</dbReference>
<sequence>MLPALARLVPARQREARWERFGAVMHCPAMRWPARPFLLPLLALFCSAQAAPQSPQHMYGPLFEAVQGERVFPDGKTFVDAVAKAPPADILRAYAVERPSGREALRAFVARWFTLPDAAPALPLRAHIAALWPQLTRPALEAEPGSSALPLPAPYVVPGGRFREIYYWDSYFTMLGLKADGRQDLIDSMLADFESLVARYGFVPNGTRSYYLGRSQPPFLALMVDLGTPAAGHLAALRAEHDFWMRGADGVLRNGAAARVVRMPDGALLNRYWDDREGPRDESWAEDVATARESNRPASDIYRHLRAGAESGWDFSSRWLADPQRLATIRTTDIVPVDLNSLLWALERRIADGCAAVGDAACATRFEGLAKARARAIDRWLWLPKERRYADWDRQTREPTTVLSAATLYPLFVGLAGKAQADAVAGLTRVRLLAAGGLRTTLLATGQQWDQPNGWAPLQWIAVEGLARTGHDALAKEVARRWIATVDAAYRETGKMLEKYDVEERRPGGGGEYPLQDGFGWTNGVTRALIARYPDLDPDGAPVADRQ</sequence>
<evidence type="ECO:0000313" key="4">
    <source>
        <dbReference type="EMBL" id="EQB34091.1"/>
    </source>
</evidence>
<evidence type="ECO:0000256" key="3">
    <source>
        <dbReference type="SAM" id="SignalP"/>
    </source>
</evidence>
<protein>
    <recommendedName>
        <fullName evidence="6">Trehalase</fullName>
    </recommendedName>
</protein>
<dbReference type="GO" id="GO:0005993">
    <property type="term" value="P:trehalose catabolic process"/>
    <property type="evidence" value="ECO:0007669"/>
    <property type="project" value="TreeGrafter"/>
</dbReference>
<dbReference type="Proteomes" id="UP000015523">
    <property type="component" value="Unassembled WGS sequence"/>
</dbReference>
<organism evidence="4 5">
    <name type="scientific">Sphingobium ummariense RL-3</name>
    <dbReference type="NCBI Taxonomy" id="1346791"/>
    <lineage>
        <taxon>Bacteria</taxon>
        <taxon>Pseudomonadati</taxon>
        <taxon>Pseudomonadota</taxon>
        <taxon>Alphaproteobacteria</taxon>
        <taxon>Sphingomonadales</taxon>
        <taxon>Sphingomonadaceae</taxon>
        <taxon>Sphingobium</taxon>
    </lineage>
</organism>
<feature type="signal peptide" evidence="3">
    <location>
        <begin position="1"/>
        <end position="50"/>
    </location>
</feature>
<dbReference type="AlphaFoldDB" id="T0J812"/>
<dbReference type="EMBL" id="AUWY01000019">
    <property type="protein sequence ID" value="EQB34091.1"/>
    <property type="molecule type" value="Genomic_DNA"/>
</dbReference>
<dbReference type="InterPro" id="IPR018232">
    <property type="entry name" value="Glyco_hydro_37_CS"/>
</dbReference>
<dbReference type="PANTHER" id="PTHR23403">
    <property type="entry name" value="TREHALASE"/>
    <property type="match status" value="1"/>
</dbReference>
<comment type="caution">
    <text evidence="4">The sequence shown here is derived from an EMBL/GenBank/DDBJ whole genome shotgun (WGS) entry which is preliminary data.</text>
</comment>
<evidence type="ECO:0000313" key="5">
    <source>
        <dbReference type="Proteomes" id="UP000015523"/>
    </source>
</evidence>
<dbReference type="PANTHER" id="PTHR23403:SF1">
    <property type="entry name" value="TREHALASE"/>
    <property type="match status" value="1"/>
</dbReference>
<dbReference type="Gene3D" id="1.50.10.10">
    <property type="match status" value="1"/>
</dbReference>
<dbReference type="PROSITE" id="PS00927">
    <property type="entry name" value="TREHALASE_1"/>
    <property type="match status" value="1"/>
</dbReference>